<gene>
    <name evidence="2" type="ORF">K8F61_18645</name>
</gene>
<feature type="compositionally biased region" description="Basic residues" evidence="1">
    <location>
        <begin position="27"/>
        <end position="48"/>
    </location>
</feature>
<reference evidence="2 3" key="1">
    <citation type="submission" date="2023-01" db="EMBL/GenBank/DDBJ databases">
        <title>Characterization of estradiol degrading bacteria Microbacterium sp. MZT7 and reveal degrading genes through genome analysis.</title>
        <authorList>
            <person name="Hao P."/>
            <person name="Gao Y."/>
        </authorList>
    </citation>
    <scope>NUCLEOTIDE SEQUENCE [LARGE SCALE GENOMIC DNA]</scope>
    <source>
        <strain evidence="2 3">MZT7</strain>
    </source>
</reference>
<dbReference type="RefSeq" id="WP_231820241.1">
    <property type="nucleotide sequence ID" value="NZ_CP082781.1"/>
</dbReference>
<evidence type="ECO:0000313" key="2">
    <source>
        <dbReference type="EMBL" id="UGS26605.1"/>
    </source>
</evidence>
<proteinExistence type="predicted"/>
<evidence type="ECO:0000313" key="3">
    <source>
        <dbReference type="Proteomes" id="UP001199642"/>
    </source>
</evidence>
<dbReference type="Proteomes" id="UP001199642">
    <property type="component" value="Chromosome"/>
</dbReference>
<keyword evidence="3" id="KW-1185">Reference proteome</keyword>
<feature type="region of interest" description="Disordered" evidence="1">
    <location>
        <begin position="1"/>
        <end position="48"/>
    </location>
</feature>
<protein>
    <submittedName>
        <fullName evidence="2">Uncharacterized protein</fullName>
    </submittedName>
</protein>
<name>A0ABY3RTK3_9MICO</name>
<sequence length="48" mass="5451">MTTPTQPRIIRSGFGQLVPNPLVHPRPISKHAAGRADKKRPRRRNRKG</sequence>
<accession>A0ABY3RTK3</accession>
<dbReference type="EMBL" id="CP082781">
    <property type="protein sequence ID" value="UGS26605.1"/>
    <property type="molecule type" value="Genomic_DNA"/>
</dbReference>
<organism evidence="2 3">
    <name type="scientific">Microbacterium resistens</name>
    <dbReference type="NCBI Taxonomy" id="156977"/>
    <lineage>
        <taxon>Bacteria</taxon>
        <taxon>Bacillati</taxon>
        <taxon>Actinomycetota</taxon>
        <taxon>Actinomycetes</taxon>
        <taxon>Micrococcales</taxon>
        <taxon>Microbacteriaceae</taxon>
        <taxon>Microbacterium</taxon>
    </lineage>
</organism>
<evidence type="ECO:0000256" key="1">
    <source>
        <dbReference type="SAM" id="MobiDB-lite"/>
    </source>
</evidence>